<organism evidence="2 3">
    <name type="scientific">Candidatus Magasanikbacteria bacterium CG10_big_fil_rev_8_21_14_0_10_43_6</name>
    <dbReference type="NCBI Taxonomy" id="1974650"/>
    <lineage>
        <taxon>Bacteria</taxon>
        <taxon>Candidatus Magasanikiibacteriota</taxon>
    </lineage>
</organism>
<evidence type="ECO:0000313" key="2">
    <source>
        <dbReference type="EMBL" id="PIT86081.1"/>
    </source>
</evidence>
<keyword evidence="1" id="KW-0472">Membrane</keyword>
<evidence type="ECO:0008006" key="4">
    <source>
        <dbReference type="Google" id="ProtNLM"/>
    </source>
</evidence>
<reference evidence="3" key="1">
    <citation type="submission" date="2017-09" db="EMBL/GenBank/DDBJ databases">
        <title>Depth-based differentiation of microbial function through sediment-hosted aquifers and enrichment of novel symbionts in the deep terrestrial subsurface.</title>
        <authorList>
            <person name="Probst A.J."/>
            <person name="Ladd B."/>
            <person name="Jarett J.K."/>
            <person name="Geller-Mcgrath D.E."/>
            <person name="Sieber C.M.K."/>
            <person name="Emerson J.B."/>
            <person name="Anantharaman K."/>
            <person name="Thomas B.C."/>
            <person name="Malmstrom R."/>
            <person name="Stieglmeier M."/>
            <person name="Klingl A."/>
            <person name="Woyke T."/>
            <person name="Ryan C.M."/>
            <person name="Banfield J.F."/>
        </authorList>
    </citation>
    <scope>NUCLEOTIDE SEQUENCE [LARGE SCALE GENOMIC DNA]</scope>
</reference>
<dbReference type="AlphaFoldDB" id="A0A2M6VZV6"/>
<name>A0A2M6VZV6_9BACT</name>
<evidence type="ECO:0000256" key="1">
    <source>
        <dbReference type="SAM" id="Phobius"/>
    </source>
</evidence>
<comment type="caution">
    <text evidence="2">The sequence shown here is derived from an EMBL/GenBank/DDBJ whole genome shotgun (WGS) entry which is preliminary data.</text>
</comment>
<keyword evidence="1" id="KW-0812">Transmembrane</keyword>
<dbReference type="Proteomes" id="UP000229362">
    <property type="component" value="Unassembled WGS sequence"/>
</dbReference>
<sequence>MFHSPAHLLKKNAKVLLLAGMLVGLASLLVSLLFPLQYRADAQVFIISKSRYGVDPYTIVKSAERVGENISQVLKTDDFYQKIITQEGYILDLKQFEGVPERTKRKRWQKTIQSSVVFGTGVLNVSAYHTDPNQAKAFAGAAVDTLVAKGWEYVGGDVTMKVVNKPVVTRLPVRPNVVVNTILGCIVGVLLMGVIVLRRK</sequence>
<gene>
    <name evidence="2" type="ORF">COU33_05130</name>
</gene>
<proteinExistence type="predicted"/>
<feature type="transmembrane region" description="Helical" evidence="1">
    <location>
        <begin position="177"/>
        <end position="197"/>
    </location>
</feature>
<dbReference type="PANTHER" id="PTHR32309:SF31">
    <property type="entry name" value="CAPSULAR EXOPOLYSACCHARIDE FAMILY"/>
    <property type="match status" value="1"/>
</dbReference>
<protein>
    <recommendedName>
        <fullName evidence="4">Polysaccharide chain length determinant N-terminal domain-containing protein</fullName>
    </recommendedName>
</protein>
<dbReference type="PANTHER" id="PTHR32309">
    <property type="entry name" value="TYROSINE-PROTEIN KINASE"/>
    <property type="match status" value="1"/>
</dbReference>
<dbReference type="InterPro" id="IPR050445">
    <property type="entry name" value="Bact_polysacc_biosynth/exp"/>
</dbReference>
<evidence type="ECO:0000313" key="3">
    <source>
        <dbReference type="Proteomes" id="UP000229362"/>
    </source>
</evidence>
<accession>A0A2M6VZV6</accession>
<keyword evidence="1" id="KW-1133">Transmembrane helix</keyword>
<dbReference type="EMBL" id="PFBZ01000221">
    <property type="protein sequence ID" value="PIT86081.1"/>
    <property type="molecule type" value="Genomic_DNA"/>
</dbReference>